<evidence type="ECO:0000313" key="1">
    <source>
        <dbReference type="EMBL" id="GAA3890245.1"/>
    </source>
</evidence>
<gene>
    <name evidence="1" type="ORF">GCM10022207_67200</name>
</gene>
<evidence type="ECO:0000313" key="2">
    <source>
        <dbReference type="Proteomes" id="UP001501563"/>
    </source>
</evidence>
<reference evidence="2" key="1">
    <citation type="journal article" date="2019" name="Int. J. Syst. Evol. Microbiol.">
        <title>The Global Catalogue of Microorganisms (GCM) 10K type strain sequencing project: providing services to taxonomists for standard genome sequencing and annotation.</title>
        <authorList>
            <consortium name="The Broad Institute Genomics Platform"/>
            <consortium name="The Broad Institute Genome Sequencing Center for Infectious Disease"/>
            <person name="Wu L."/>
            <person name="Ma J."/>
        </authorList>
    </citation>
    <scope>NUCLEOTIDE SEQUENCE [LARGE SCALE GENOMIC DNA]</scope>
    <source>
        <strain evidence="2">JCM 16578</strain>
    </source>
</reference>
<dbReference type="RefSeq" id="WP_345553025.1">
    <property type="nucleotide sequence ID" value="NZ_BAAAZA010000026.1"/>
</dbReference>
<comment type="caution">
    <text evidence="1">The sequence shown here is derived from an EMBL/GenBank/DDBJ whole genome shotgun (WGS) entry which is preliminary data.</text>
</comment>
<sequence length="41" mass="4359">MRELGNCQPTEAPGIHTIHRTDAVATVAELGALLDWTTPAT</sequence>
<protein>
    <submittedName>
        <fullName evidence="1">Uncharacterized protein</fullName>
    </submittedName>
</protein>
<dbReference type="EMBL" id="BAAAZA010000026">
    <property type="protein sequence ID" value="GAA3890245.1"/>
    <property type="molecule type" value="Genomic_DNA"/>
</dbReference>
<accession>A0ABP7KYN2</accession>
<dbReference type="Proteomes" id="UP001501563">
    <property type="component" value="Unassembled WGS sequence"/>
</dbReference>
<keyword evidence="2" id="KW-1185">Reference proteome</keyword>
<organism evidence="1 2">
    <name type="scientific">Streptomyces lannensis</name>
    <dbReference type="NCBI Taxonomy" id="766498"/>
    <lineage>
        <taxon>Bacteria</taxon>
        <taxon>Bacillati</taxon>
        <taxon>Actinomycetota</taxon>
        <taxon>Actinomycetes</taxon>
        <taxon>Kitasatosporales</taxon>
        <taxon>Streptomycetaceae</taxon>
        <taxon>Streptomyces</taxon>
    </lineage>
</organism>
<proteinExistence type="predicted"/>
<name>A0ABP7KYN2_9ACTN</name>